<evidence type="ECO:0000313" key="3">
    <source>
        <dbReference type="EMBL" id="MFC6010524.1"/>
    </source>
</evidence>
<dbReference type="Proteomes" id="UP001596223">
    <property type="component" value="Unassembled WGS sequence"/>
</dbReference>
<evidence type="ECO:0000259" key="2">
    <source>
        <dbReference type="Pfam" id="PF24092"/>
    </source>
</evidence>
<protein>
    <submittedName>
        <fullName evidence="3">Uncharacterized protein</fullName>
    </submittedName>
</protein>
<name>A0ABW1JPB4_9NOCA</name>
<feature type="domain" description="DUF7373" evidence="1">
    <location>
        <begin position="49"/>
        <end position="246"/>
    </location>
</feature>
<gene>
    <name evidence="3" type="ORF">ACFP3H_05635</name>
</gene>
<dbReference type="InterPro" id="IPR056463">
    <property type="entry name" value="DUF7373_C"/>
</dbReference>
<dbReference type="PROSITE" id="PS51257">
    <property type="entry name" value="PROKAR_LIPOPROTEIN"/>
    <property type="match status" value="1"/>
</dbReference>
<comment type="caution">
    <text evidence="3">The sequence shown here is derived from an EMBL/GenBank/DDBJ whole genome shotgun (WGS) entry which is preliminary data.</text>
</comment>
<dbReference type="RefSeq" id="WP_378600557.1">
    <property type="nucleotide sequence ID" value="NZ_JBHSQN010000002.1"/>
</dbReference>
<proteinExistence type="predicted"/>
<sequence length="399" mass="42704">MTARFALGALTVLLVGCGTVDGAARPAEVDVRTLEVGEYITAPAEIEAGRRPTDGPILEGLRMAGAVVFPRDLDPELIHNWGTDVLDTPQRTSAVSAVSNVNIPVLQRHRMIVGFDISEGSRAFDEATPAIETDARITRVVLLRFPGEAAATAAARDLEATDFGVSPDNRAVTIPGYPAAHAHWRPGVKTIGATFAHGEIVVSMFLQHSTPDIDALADRVAEVLDAQIPKLDEFTPTPVDQLATLPRDPEDLLRRVLIPGPANQQIAISSREFATWSAGAARHYRPAEPADLGTAWDRGEVDAVANSYDTTLFRFRDEGAAVDFGATWQATLSAAAQTVDAPRGVPNARCARRDSTADTPALTRCYVNYRNHAAFVTAADPTDARRQAAAQYALLANAV</sequence>
<feature type="domain" description="DUF7373" evidence="2">
    <location>
        <begin position="252"/>
        <end position="398"/>
    </location>
</feature>
<dbReference type="Pfam" id="PF24088">
    <property type="entry name" value="DUF7373"/>
    <property type="match status" value="1"/>
</dbReference>
<organism evidence="3 4">
    <name type="scientific">Nocardia lasii</name>
    <dbReference type="NCBI Taxonomy" id="1616107"/>
    <lineage>
        <taxon>Bacteria</taxon>
        <taxon>Bacillati</taxon>
        <taxon>Actinomycetota</taxon>
        <taxon>Actinomycetes</taxon>
        <taxon>Mycobacteriales</taxon>
        <taxon>Nocardiaceae</taxon>
        <taxon>Nocardia</taxon>
    </lineage>
</organism>
<reference evidence="4" key="1">
    <citation type="journal article" date="2019" name="Int. J. Syst. Evol. Microbiol.">
        <title>The Global Catalogue of Microorganisms (GCM) 10K type strain sequencing project: providing services to taxonomists for standard genome sequencing and annotation.</title>
        <authorList>
            <consortium name="The Broad Institute Genomics Platform"/>
            <consortium name="The Broad Institute Genome Sequencing Center for Infectious Disease"/>
            <person name="Wu L."/>
            <person name="Ma J."/>
        </authorList>
    </citation>
    <scope>NUCLEOTIDE SEQUENCE [LARGE SCALE GENOMIC DNA]</scope>
    <source>
        <strain evidence="4">CCUG 36956</strain>
    </source>
</reference>
<evidence type="ECO:0000313" key="4">
    <source>
        <dbReference type="Proteomes" id="UP001596223"/>
    </source>
</evidence>
<dbReference type="InterPro" id="IPR055797">
    <property type="entry name" value="DUF7373"/>
</dbReference>
<evidence type="ECO:0000259" key="1">
    <source>
        <dbReference type="Pfam" id="PF24088"/>
    </source>
</evidence>
<accession>A0ABW1JPB4</accession>
<dbReference type="EMBL" id="JBHSQN010000002">
    <property type="protein sequence ID" value="MFC6010524.1"/>
    <property type="molecule type" value="Genomic_DNA"/>
</dbReference>
<keyword evidence="4" id="KW-1185">Reference proteome</keyword>
<dbReference type="Pfam" id="PF24092">
    <property type="entry name" value="DUF7373_C"/>
    <property type="match status" value="1"/>
</dbReference>